<organism evidence="1 2">
    <name type="scientific">Burkholderia stabilis</name>
    <dbReference type="NCBI Taxonomy" id="95485"/>
    <lineage>
        <taxon>Bacteria</taxon>
        <taxon>Pseudomonadati</taxon>
        <taxon>Pseudomonadota</taxon>
        <taxon>Betaproteobacteria</taxon>
        <taxon>Burkholderiales</taxon>
        <taxon>Burkholderiaceae</taxon>
        <taxon>Burkholderia</taxon>
        <taxon>Burkholderia cepacia complex</taxon>
    </lineage>
</organism>
<evidence type="ECO:0000313" key="1">
    <source>
        <dbReference type="EMBL" id="BAX60779.1"/>
    </source>
</evidence>
<name>A0A1Y1BQZ0_9BURK</name>
<gene>
    <name evidence="1" type="ORF">BSFP_036450</name>
</gene>
<dbReference type="Proteomes" id="UP000218432">
    <property type="component" value="Chromosome 2"/>
</dbReference>
<protein>
    <submittedName>
        <fullName evidence="1">Uncharacterized protein</fullName>
    </submittedName>
</protein>
<proteinExistence type="predicted"/>
<sequence>MDSNAATRIDVAPLSCTTFVASPHAWTLIADDDRHDTDA</sequence>
<reference evidence="1 2" key="1">
    <citation type="journal article" date="2017" name="Genome Announc.">
        <title>Complete Genome Sequence of Burkholderia stabilis FERMP-21014.</title>
        <authorList>
            <person name="Konishi K."/>
            <person name="Kumagai T."/>
            <person name="Sakasegawa S."/>
            <person name="Tamura T."/>
        </authorList>
    </citation>
    <scope>NUCLEOTIDE SEQUENCE [LARGE SCALE GENOMIC DNA]</scope>
    <source>
        <strain evidence="1 2">FERMP-21014</strain>
    </source>
</reference>
<accession>A0A1Y1BQZ0</accession>
<dbReference type="EMBL" id="AP018112">
    <property type="protein sequence ID" value="BAX60779.1"/>
    <property type="molecule type" value="Genomic_DNA"/>
</dbReference>
<dbReference type="AlphaFoldDB" id="A0A1Y1BQZ0"/>
<evidence type="ECO:0000313" key="2">
    <source>
        <dbReference type="Proteomes" id="UP000218432"/>
    </source>
</evidence>